<sequence>MSHERGGGCRNIQGRATDKDDRKGEGTGQRKKVWKREWGGERNMIEDQNRYGSRGQGEGGERVVVKPETARDRQLKGIKEEVDMWEENIKGWRMDQIRKGTWRLKEGTKHQKQR</sequence>
<feature type="compositionally biased region" description="Basic and acidic residues" evidence="1">
    <location>
        <begin position="35"/>
        <end position="49"/>
    </location>
</feature>
<feature type="compositionally biased region" description="Basic and acidic residues" evidence="1">
    <location>
        <begin position="16"/>
        <end position="25"/>
    </location>
</feature>
<dbReference type="EMBL" id="DUZY01000005">
    <property type="protein sequence ID" value="DAD41501.1"/>
    <property type="molecule type" value="Genomic_DNA"/>
</dbReference>
<keyword evidence="3" id="KW-1185">Reference proteome</keyword>
<reference evidence="2 3" key="1">
    <citation type="journal article" date="2020" name="Mol. Biol. Evol.">
        <title>Distinct Expression and Methylation Patterns for Genes with Different Fates following a Single Whole-Genome Duplication in Flowering Plants.</title>
        <authorList>
            <person name="Shi T."/>
            <person name="Rahmani R.S."/>
            <person name="Gugger P.F."/>
            <person name="Wang M."/>
            <person name="Li H."/>
            <person name="Zhang Y."/>
            <person name="Li Z."/>
            <person name="Wang Q."/>
            <person name="Van de Peer Y."/>
            <person name="Marchal K."/>
            <person name="Chen J."/>
        </authorList>
    </citation>
    <scope>NUCLEOTIDE SEQUENCE [LARGE SCALE GENOMIC DNA]</scope>
    <source>
        <tissue evidence="2">Leaf</tissue>
    </source>
</reference>
<organism evidence="2 3">
    <name type="scientific">Nelumbo nucifera</name>
    <name type="common">Sacred lotus</name>
    <dbReference type="NCBI Taxonomy" id="4432"/>
    <lineage>
        <taxon>Eukaryota</taxon>
        <taxon>Viridiplantae</taxon>
        <taxon>Streptophyta</taxon>
        <taxon>Embryophyta</taxon>
        <taxon>Tracheophyta</taxon>
        <taxon>Spermatophyta</taxon>
        <taxon>Magnoliopsida</taxon>
        <taxon>Proteales</taxon>
        <taxon>Nelumbonaceae</taxon>
        <taxon>Nelumbo</taxon>
    </lineage>
</organism>
<feature type="region of interest" description="Disordered" evidence="1">
    <location>
        <begin position="1"/>
        <end position="71"/>
    </location>
</feature>
<evidence type="ECO:0000256" key="1">
    <source>
        <dbReference type="SAM" id="MobiDB-lite"/>
    </source>
</evidence>
<gene>
    <name evidence="2" type="ORF">HUJ06_015824</name>
</gene>
<protein>
    <submittedName>
        <fullName evidence="2">Uncharacterized protein</fullName>
    </submittedName>
</protein>
<comment type="caution">
    <text evidence="2">The sequence shown here is derived from an EMBL/GenBank/DDBJ whole genome shotgun (WGS) entry which is preliminary data.</text>
</comment>
<dbReference type="AlphaFoldDB" id="A0A822ZCU9"/>
<accession>A0A822ZCU9</accession>
<name>A0A822ZCU9_NELNU</name>
<evidence type="ECO:0000313" key="2">
    <source>
        <dbReference type="EMBL" id="DAD41501.1"/>
    </source>
</evidence>
<proteinExistence type="predicted"/>
<feature type="compositionally biased region" description="Basic and acidic residues" evidence="1">
    <location>
        <begin position="59"/>
        <end position="71"/>
    </location>
</feature>
<evidence type="ECO:0000313" key="3">
    <source>
        <dbReference type="Proteomes" id="UP000607653"/>
    </source>
</evidence>
<dbReference type="Proteomes" id="UP000607653">
    <property type="component" value="Unassembled WGS sequence"/>
</dbReference>